<evidence type="ECO:0000313" key="5">
    <source>
        <dbReference type="EMBL" id="MPQ42580.1"/>
    </source>
</evidence>
<evidence type="ECO:0000256" key="3">
    <source>
        <dbReference type="ARBA" id="ARBA00022801"/>
    </source>
</evidence>
<name>A0A6I1MHE2_9CLOT</name>
<dbReference type="AlphaFoldDB" id="A0A6I1MHE2"/>
<comment type="similarity">
    <text evidence="1">Belongs to the HAD-like hydrolase superfamily. SerB family.</text>
</comment>
<protein>
    <submittedName>
        <fullName evidence="5">HAD-IB family hydrolase</fullName>
    </submittedName>
</protein>
<dbReference type="Gene3D" id="1.20.1440.100">
    <property type="entry name" value="SG protein - dephosphorylation function"/>
    <property type="match status" value="1"/>
</dbReference>
<dbReference type="GO" id="GO:0046872">
    <property type="term" value="F:metal ion binding"/>
    <property type="evidence" value="ECO:0007669"/>
    <property type="project" value="UniProtKB-KW"/>
</dbReference>
<dbReference type="Gene3D" id="3.40.50.1000">
    <property type="entry name" value="HAD superfamily/HAD-like"/>
    <property type="match status" value="1"/>
</dbReference>
<evidence type="ECO:0000256" key="1">
    <source>
        <dbReference type="ARBA" id="ARBA00009184"/>
    </source>
</evidence>
<dbReference type="PANTHER" id="PTHR43344:SF13">
    <property type="entry name" value="PHOSPHATASE RV3661-RELATED"/>
    <property type="match status" value="1"/>
</dbReference>
<dbReference type="OrthoDB" id="9794212at2"/>
<gene>
    <name evidence="5" type="ORF">GBZ86_02260</name>
</gene>
<dbReference type="SUPFAM" id="SSF56784">
    <property type="entry name" value="HAD-like"/>
    <property type="match status" value="1"/>
</dbReference>
<evidence type="ECO:0000313" key="6">
    <source>
        <dbReference type="Proteomes" id="UP000430345"/>
    </source>
</evidence>
<proteinExistence type="inferred from homology"/>
<accession>A0A6I1MHE2</accession>
<dbReference type="InterPro" id="IPR006385">
    <property type="entry name" value="HAD_hydro_SerB1"/>
</dbReference>
<evidence type="ECO:0000256" key="4">
    <source>
        <dbReference type="ARBA" id="ARBA00022842"/>
    </source>
</evidence>
<keyword evidence="2" id="KW-0479">Metal-binding</keyword>
<dbReference type="InterPro" id="IPR050582">
    <property type="entry name" value="HAD-like_SerB"/>
</dbReference>
<dbReference type="Pfam" id="PF12710">
    <property type="entry name" value="HAD"/>
    <property type="match status" value="1"/>
</dbReference>
<dbReference type="NCBIfam" id="TIGR01490">
    <property type="entry name" value="HAD-SF-IB-hyp1"/>
    <property type="match status" value="1"/>
</dbReference>
<sequence length="211" mass="24746">MKKIKVALFDIDKTLIKGDSMFHLLKYTVKKYPKSTINLPSLFFTLVSYKLGMITTKKAKEKTFFTLNYLNEIDLKDFYDISIRTKMFASAIEEMNKLKAKGYYILLVSASPECYLKYFEEEDVVDFVIGTKLKKKEEKFLNEIVGENCKGEEKVKRITYHLKECGYEIDKKNSVAYSDSLSDIPMFNLVDKAYLINYKSTHNVYEILKWK</sequence>
<keyword evidence="4" id="KW-0460">Magnesium</keyword>
<dbReference type="NCBIfam" id="TIGR01488">
    <property type="entry name" value="HAD-SF-IB"/>
    <property type="match status" value="1"/>
</dbReference>
<organism evidence="5 6">
    <name type="scientific">Clostridium tarantellae</name>
    <dbReference type="NCBI Taxonomy" id="39493"/>
    <lineage>
        <taxon>Bacteria</taxon>
        <taxon>Bacillati</taxon>
        <taxon>Bacillota</taxon>
        <taxon>Clostridia</taxon>
        <taxon>Eubacteriales</taxon>
        <taxon>Clostridiaceae</taxon>
        <taxon>Clostridium</taxon>
    </lineage>
</organism>
<dbReference type="InterPro" id="IPR023214">
    <property type="entry name" value="HAD_sf"/>
</dbReference>
<comment type="caution">
    <text evidence="5">The sequence shown here is derived from an EMBL/GenBank/DDBJ whole genome shotgun (WGS) entry which is preliminary data.</text>
</comment>
<evidence type="ECO:0000256" key="2">
    <source>
        <dbReference type="ARBA" id="ARBA00022723"/>
    </source>
</evidence>
<dbReference type="EMBL" id="WHJC01000013">
    <property type="protein sequence ID" value="MPQ42580.1"/>
    <property type="molecule type" value="Genomic_DNA"/>
</dbReference>
<dbReference type="Proteomes" id="UP000430345">
    <property type="component" value="Unassembled WGS sequence"/>
</dbReference>
<dbReference type="GO" id="GO:0016787">
    <property type="term" value="F:hydrolase activity"/>
    <property type="evidence" value="ECO:0007669"/>
    <property type="project" value="UniProtKB-KW"/>
</dbReference>
<keyword evidence="3 5" id="KW-0378">Hydrolase</keyword>
<keyword evidence="6" id="KW-1185">Reference proteome</keyword>
<dbReference type="InterPro" id="IPR036412">
    <property type="entry name" value="HAD-like_sf"/>
</dbReference>
<dbReference type="RefSeq" id="WP_152887343.1">
    <property type="nucleotide sequence ID" value="NZ_WHJC01000013.1"/>
</dbReference>
<dbReference type="PANTHER" id="PTHR43344">
    <property type="entry name" value="PHOSPHOSERINE PHOSPHATASE"/>
    <property type="match status" value="1"/>
</dbReference>
<reference evidence="5 6" key="1">
    <citation type="submission" date="2019-10" db="EMBL/GenBank/DDBJ databases">
        <title>The Genome Sequence of Clostridium tarantellae Isolated from Fish Brain.</title>
        <authorList>
            <person name="Bano L."/>
            <person name="Kiel M."/>
            <person name="Sales G."/>
            <person name="Doxey A.C."/>
            <person name="Mansfield M.J."/>
            <person name="Schiavone M."/>
            <person name="Rossetto O."/>
            <person name="Pirazzini M."/>
            <person name="Dobrindt U."/>
            <person name="Montecucco C."/>
        </authorList>
    </citation>
    <scope>NUCLEOTIDE SEQUENCE [LARGE SCALE GENOMIC DNA]</scope>
    <source>
        <strain evidence="5 6">DSM 3997</strain>
    </source>
</reference>